<proteinExistence type="predicted"/>
<dbReference type="EMBL" id="BCWF01000021">
    <property type="protein sequence ID" value="GAT27371.1"/>
    <property type="molecule type" value="Genomic_DNA"/>
</dbReference>
<comment type="caution">
    <text evidence="2">The sequence shown here is derived from an EMBL/GenBank/DDBJ whole genome shotgun (WGS) entry which is preliminary data.</text>
</comment>
<protein>
    <submittedName>
        <fullName evidence="2">ATP-dependent bile acid permease</fullName>
    </submittedName>
</protein>
<evidence type="ECO:0000313" key="3">
    <source>
        <dbReference type="Proteomes" id="UP000075230"/>
    </source>
</evidence>
<feature type="compositionally biased region" description="Basic and acidic residues" evidence="1">
    <location>
        <begin position="43"/>
        <end position="61"/>
    </location>
</feature>
<organism evidence="2 3">
    <name type="scientific">Aspergillus kawachii</name>
    <name type="common">White koji mold</name>
    <name type="synonym">Aspergillus awamori var. kawachi</name>
    <dbReference type="NCBI Taxonomy" id="1069201"/>
    <lineage>
        <taxon>Eukaryota</taxon>
        <taxon>Fungi</taxon>
        <taxon>Dikarya</taxon>
        <taxon>Ascomycota</taxon>
        <taxon>Pezizomycotina</taxon>
        <taxon>Eurotiomycetes</taxon>
        <taxon>Eurotiomycetidae</taxon>
        <taxon>Eurotiales</taxon>
        <taxon>Aspergillaceae</taxon>
        <taxon>Aspergillus</taxon>
        <taxon>Aspergillus subgen. Circumdati</taxon>
    </lineage>
</organism>
<evidence type="ECO:0000313" key="2">
    <source>
        <dbReference type="EMBL" id="GAT27371.1"/>
    </source>
</evidence>
<reference evidence="2 3" key="1">
    <citation type="journal article" date="2016" name="DNA Res.">
        <title>Genome sequence of Aspergillus luchuensis NBRC 4314.</title>
        <authorList>
            <person name="Yamada O."/>
            <person name="Machida M."/>
            <person name="Hosoyama A."/>
            <person name="Goto M."/>
            <person name="Takahashi T."/>
            <person name="Futagami T."/>
            <person name="Yamagata Y."/>
            <person name="Takeuchi M."/>
            <person name="Kobayashi T."/>
            <person name="Koike H."/>
            <person name="Abe K."/>
            <person name="Asai K."/>
            <person name="Arita M."/>
            <person name="Fujita N."/>
            <person name="Fukuda K."/>
            <person name="Higa K."/>
            <person name="Horikawa H."/>
            <person name="Ishikawa T."/>
            <person name="Jinno K."/>
            <person name="Kato Y."/>
            <person name="Kirimura K."/>
            <person name="Mizutani O."/>
            <person name="Nakasone K."/>
            <person name="Sano M."/>
            <person name="Shiraishi Y."/>
            <person name="Tsukahara M."/>
            <person name="Gomi K."/>
        </authorList>
    </citation>
    <scope>NUCLEOTIDE SEQUENCE [LARGE SCALE GENOMIC DNA]</scope>
    <source>
        <strain evidence="2 3">RIB 2604</strain>
    </source>
</reference>
<name>A0A146FQV3_ASPKA</name>
<sequence length="106" mass="11400">MVVGEASDGRKGLFLGQDGAPSHLESGNLTLTTGAAQQQFSSDGKRELQSSKHQQETRSDGAADPPGIVKGKKHAVWNIHKPVVNTQLRKNSLACREGQARQRKLA</sequence>
<feature type="compositionally biased region" description="Polar residues" evidence="1">
    <location>
        <begin position="25"/>
        <end position="42"/>
    </location>
</feature>
<reference evidence="3" key="2">
    <citation type="submission" date="2016-02" db="EMBL/GenBank/DDBJ databases">
        <title>Genome sequencing of Aspergillus luchuensis NBRC 4314.</title>
        <authorList>
            <person name="Yamada O."/>
        </authorList>
    </citation>
    <scope>NUCLEOTIDE SEQUENCE [LARGE SCALE GENOMIC DNA]</scope>
    <source>
        <strain evidence="3">RIB 2604</strain>
    </source>
</reference>
<dbReference type="AlphaFoldDB" id="A0A146FQV3"/>
<accession>A0A146FQV3</accession>
<gene>
    <name evidence="2" type="ORF">RIB2604_02110610</name>
</gene>
<dbReference type="Proteomes" id="UP000075230">
    <property type="component" value="Unassembled WGS sequence"/>
</dbReference>
<feature type="region of interest" description="Disordered" evidence="1">
    <location>
        <begin position="1"/>
        <end position="74"/>
    </location>
</feature>
<evidence type="ECO:0000256" key="1">
    <source>
        <dbReference type="SAM" id="MobiDB-lite"/>
    </source>
</evidence>